<protein>
    <submittedName>
        <fullName evidence="1">Uncharacterized protein</fullName>
    </submittedName>
</protein>
<dbReference type="AlphaFoldDB" id="A0A3N3DZ04"/>
<name>A0A3N3DZ04_9VIBR</name>
<proteinExistence type="predicted"/>
<gene>
    <name evidence="1" type="ORF">EGH82_12280</name>
</gene>
<comment type="caution">
    <text evidence="1">The sequence shown here is derived from an EMBL/GenBank/DDBJ whole genome shotgun (WGS) entry which is preliminary data.</text>
</comment>
<dbReference type="EMBL" id="RKIK01000033">
    <property type="protein sequence ID" value="ROV59751.1"/>
    <property type="molecule type" value="Genomic_DNA"/>
</dbReference>
<accession>A0A3N3DZ04</accession>
<reference evidence="1 2" key="1">
    <citation type="submission" date="2018-11" db="EMBL/GenBank/DDBJ databases">
        <title>Vibrio ponticus strain CAIM 1751 pathogenic for the snapper Lutjanus guttatus.</title>
        <authorList>
            <person name="Soto-Rodriguez S."/>
            <person name="Lozano-Olvera R."/>
            <person name="Gomez-Gil B."/>
        </authorList>
    </citation>
    <scope>NUCLEOTIDE SEQUENCE [LARGE SCALE GENOMIC DNA]</scope>
    <source>
        <strain evidence="1 2">CAIM 1751</strain>
    </source>
</reference>
<evidence type="ECO:0000313" key="1">
    <source>
        <dbReference type="EMBL" id="ROV59751.1"/>
    </source>
</evidence>
<sequence>MSDTFEDEFDQVRIGVSASNSIECLDGHFFSFTQLTGDMIRSEKLDLLFVLGASPLQTALVKSWCEETCCVDACVESDSIENNSAEIVAVNIKRKLEGNEFPNNVDVSDVRRLADDDNQLIAFTDKTSLLEFLNGPAHESIRGILYLMHGEFCVDRFRDESQALKDGLSGNATLYYSYLSGGEGECTALVAVHRR</sequence>
<evidence type="ECO:0000313" key="2">
    <source>
        <dbReference type="Proteomes" id="UP000278792"/>
    </source>
</evidence>
<dbReference type="Proteomes" id="UP000278792">
    <property type="component" value="Unassembled WGS sequence"/>
</dbReference>
<organism evidence="1 2">
    <name type="scientific">Vibrio ponticus</name>
    <dbReference type="NCBI Taxonomy" id="265668"/>
    <lineage>
        <taxon>Bacteria</taxon>
        <taxon>Pseudomonadati</taxon>
        <taxon>Pseudomonadota</taxon>
        <taxon>Gammaproteobacteria</taxon>
        <taxon>Vibrionales</taxon>
        <taxon>Vibrionaceae</taxon>
        <taxon>Vibrio</taxon>
    </lineage>
</organism>
<dbReference type="RefSeq" id="WP_123782297.1">
    <property type="nucleotide sequence ID" value="NZ_RKIK01000033.1"/>
</dbReference>